<dbReference type="InterPro" id="IPR050627">
    <property type="entry name" value="Nitroreductase/BluB"/>
</dbReference>
<dbReference type="GO" id="GO:0016491">
    <property type="term" value="F:oxidoreductase activity"/>
    <property type="evidence" value="ECO:0007669"/>
    <property type="project" value="UniProtKB-KW"/>
</dbReference>
<dbReference type="InterPro" id="IPR029479">
    <property type="entry name" value="Nitroreductase"/>
</dbReference>
<comment type="caution">
    <text evidence="5">The sequence shown here is derived from an EMBL/GenBank/DDBJ whole genome shotgun (WGS) entry which is preliminary data.</text>
</comment>
<dbReference type="RefSeq" id="WP_188672609.1">
    <property type="nucleotide sequence ID" value="NZ_BMKA01000002.1"/>
</dbReference>
<reference evidence="5" key="1">
    <citation type="journal article" date="2014" name="Int. J. Syst. Evol. Microbiol.">
        <title>Complete genome sequence of Corynebacterium casei LMG S-19264T (=DSM 44701T), isolated from a smear-ripened cheese.</title>
        <authorList>
            <consortium name="US DOE Joint Genome Institute (JGI-PGF)"/>
            <person name="Walter F."/>
            <person name="Albersmeier A."/>
            <person name="Kalinowski J."/>
            <person name="Ruckert C."/>
        </authorList>
    </citation>
    <scope>NUCLEOTIDE SEQUENCE</scope>
    <source>
        <strain evidence="5">CGMCC 1.15880</strain>
    </source>
</reference>
<protein>
    <submittedName>
        <fullName evidence="5">NADH dehydrogenase</fullName>
    </submittedName>
</protein>
<name>A0A916QVJ9_9RHOB</name>
<reference evidence="5" key="2">
    <citation type="submission" date="2020-09" db="EMBL/GenBank/DDBJ databases">
        <authorList>
            <person name="Sun Q."/>
            <person name="Zhou Y."/>
        </authorList>
    </citation>
    <scope>NUCLEOTIDE SEQUENCE</scope>
    <source>
        <strain evidence="5">CGMCC 1.15880</strain>
    </source>
</reference>
<evidence type="ECO:0000256" key="1">
    <source>
        <dbReference type="ARBA" id="ARBA00022630"/>
    </source>
</evidence>
<keyword evidence="3" id="KW-0560">Oxidoreductase</keyword>
<dbReference type="Proteomes" id="UP000628017">
    <property type="component" value="Unassembled WGS sequence"/>
</dbReference>
<sequence length="220" mass="24691">MKVSQAVAQRRSCRAFLDQPVDPDLVRDVLVKAARAASGGNVQPWRLYLLHGDRMADFKAQMATRSAKGLVDAPEYPVYPQPMKEPYRSQRFAVGETMYDRLDIPRDDKPARLKWFANNFQFFGAPVAAFLFVDRDMGAAQWSDLGGYLATVMLLLEEAGLGSCPQEAWCTQHKFVSKYVSAPAEEMLFAGLAIGQPDTEHPVNRFMSTRAEPDIWLQDA</sequence>
<dbReference type="Pfam" id="PF00881">
    <property type="entry name" value="Nitroreductase"/>
    <property type="match status" value="1"/>
</dbReference>
<dbReference type="SUPFAM" id="SSF55469">
    <property type="entry name" value="FMN-dependent nitroreductase-like"/>
    <property type="match status" value="1"/>
</dbReference>
<dbReference type="PANTHER" id="PTHR23026:SF90">
    <property type="entry name" value="IODOTYROSINE DEIODINASE 1"/>
    <property type="match status" value="1"/>
</dbReference>
<dbReference type="AlphaFoldDB" id="A0A916QVJ9"/>
<dbReference type="EMBL" id="BMKA01000002">
    <property type="protein sequence ID" value="GGA15004.1"/>
    <property type="molecule type" value="Genomic_DNA"/>
</dbReference>
<dbReference type="InterPro" id="IPR000415">
    <property type="entry name" value="Nitroreductase-like"/>
</dbReference>
<evidence type="ECO:0000259" key="4">
    <source>
        <dbReference type="Pfam" id="PF00881"/>
    </source>
</evidence>
<keyword evidence="6" id="KW-1185">Reference proteome</keyword>
<feature type="domain" description="Nitroreductase" evidence="4">
    <location>
        <begin position="7"/>
        <end position="195"/>
    </location>
</feature>
<evidence type="ECO:0000313" key="5">
    <source>
        <dbReference type="EMBL" id="GGA15004.1"/>
    </source>
</evidence>
<evidence type="ECO:0000256" key="2">
    <source>
        <dbReference type="ARBA" id="ARBA00022643"/>
    </source>
</evidence>
<dbReference type="CDD" id="cd02136">
    <property type="entry name" value="PnbA_NfnB-like"/>
    <property type="match status" value="1"/>
</dbReference>
<proteinExistence type="predicted"/>
<dbReference type="PANTHER" id="PTHR23026">
    <property type="entry name" value="NADPH NITROREDUCTASE"/>
    <property type="match status" value="1"/>
</dbReference>
<gene>
    <name evidence="5" type="ORF">GCM10011498_14100</name>
</gene>
<dbReference type="Gene3D" id="3.40.109.10">
    <property type="entry name" value="NADH Oxidase"/>
    <property type="match status" value="1"/>
</dbReference>
<keyword evidence="1" id="KW-0285">Flavoprotein</keyword>
<accession>A0A916QVJ9</accession>
<evidence type="ECO:0000256" key="3">
    <source>
        <dbReference type="ARBA" id="ARBA00023002"/>
    </source>
</evidence>
<evidence type="ECO:0000313" key="6">
    <source>
        <dbReference type="Proteomes" id="UP000628017"/>
    </source>
</evidence>
<keyword evidence="2" id="KW-0288">FMN</keyword>
<organism evidence="5 6">
    <name type="scientific">Neptunicoccus cionae</name>
    <dbReference type="NCBI Taxonomy" id="2035344"/>
    <lineage>
        <taxon>Bacteria</taxon>
        <taxon>Pseudomonadati</taxon>
        <taxon>Pseudomonadota</taxon>
        <taxon>Alphaproteobacteria</taxon>
        <taxon>Rhodobacterales</taxon>
        <taxon>Paracoccaceae</taxon>
        <taxon>Neptunicoccus</taxon>
    </lineage>
</organism>